<dbReference type="AlphaFoldDB" id="A0A926JSJ1"/>
<gene>
    <name evidence="2" type="ORF">IBL28_11410</name>
</gene>
<comment type="caution">
    <text evidence="2">The sequence shown here is derived from an EMBL/GenBank/DDBJ whole genome shotgun (WGS) entry which is preliminary data.</text>
</comment>
<evidence type="ECO:0000313" key="2">
    <source>
        <dbReference type="EMBL" id="MBC9796579.1"/>
    </source>
</evidence>
<protein>
    <submittedName>
        <fullName evidence="2">DUF2141 domain-containing protein</fullName>
    </submittedName>
</protein>
<evidence type="ECO:0000313" key="3">
    <source>
        <dbReference type="Proteomes" id="UP000653730"/>
    </source>
</evidence>
<organism evidence="2 3">
    <name type="scientific">Sinomicrobium weinanense</name>
    <dbReference type="NCBI Taxonomy" id="2842200"/>
    <lineage>
        <taxon>Bacteria</taxon>
        <taxon>Pseudomonadati</taxon>
        <taxon>Bacteroidota</taxon>
        <taxon>Flavobacteriia</taxon>
        <taxon>Flavobacteriales</taxon>
        <taxon>Flavobacteriaceae</taxon>
        <taxon>Sinomicrobium</taxon>
    </lineage>
</organism>
<feature type="signal peptide" evidence="1">
    <location>
        <begin position="1"/>
        <end position="19"/>
    </location>
</feature>
<dbReference type="Pfam" id="PF09912">
    <property type="entry name" value="DUF2141"/>
    <property type="match status" value="1"/>
</dbReference>
<dbReference type="InterPro" id="IPR018673">
    <property type="entry name" value="DUF2141"/>
</dbReference>
<evidence type="ECO:0000256" key="1">
    <source>
        <dbReference type="SAM" id="SignalP"/>
    </source>
</evidence>
<dbReference type="RefSeq" id="WP_187965725.1">
    <property type="nucleotide sequence ID" value="NZ_JACVDC010000031.1"/>
</dbReference>
<dbReference type="Proteomes" id="UP000653730">
    <property type="component" value="Unassembled WGS sequence"/>
</dbReference>
<sequence>MKTFTLLFCTLLCSFALQAQEDQGRDITVSIVNLSNNEGQVLIALHDENTFMKGRGVRDTVITSLDKAPRATFKNVPEGEYAILAMHDKNKNYRMDFDTGGMPQEDYGMSGNNMSYGPPTFDIARFTVKDEDLNFDIRF</sequence>
<reference evidence="2 3" key="1">
    <citation type="submission" date="2020-09" db="EMBL/GenBank/DDBJ databases">
        <title>Sinomicrobium weinanense sp. nov., a halophilic bacteria isolated from saline-alkali soil.</title>
        <authorList>
            <person name="Wu P."/>
            <person name="Ren H."/>
            <person name="Mei Y."/>
            <person name="Liang Y."/>
            <person name="Chen Z."/>
        </authorList>
    </citation>
    <scope>NUCLEOTIDE SEQUENCE [LARGE SCALE GENOMIC DNA]</scope>
    <source>
        <strain evidence="2 3">FJxs</strain>
    </source>
</reference>
<name>A0A926JSJ1_9FLAO</name>
<keyword evidence="1" id="KW-0732">Signal</keyword>
<keyword evidence="3" id="KW-1185">Reference proteome</keyword>
<dbReference type="EMBL" id="JACVDC010000031">
    <property type="protein sequence ID" value="MBC9796579.1"/>
    <property type="molecule type" value="Genomic_DNA"/>
</dbReference>
<proteinExistence type="predicted"/>
<feature type="chain" id="PRO_5037196383" evidence="1">
    <location>
        <begin position="20"/>
        <end position="139"/>
    </location>
</feature>
<accession>A0A926JSJ1</accession>